<dbReference type="OrthoDB" id="25353at2"/>
<proteinExistence type="predicted"/>
<protein>
    <submittedName>
        <fullName evidence="2">Amine oxidase</fullName>
    </submittedName>
</protein>
<comment type="caution">
    <text evidence="2">The sequence shown here is derived from an EMBL/GenBank/DDBJ whole genome shotgun (WGS) entry which is preliminary data.</text>
</comment>
<dbReference type="PRINTS" id="PR00419">
    <property type="entry name" value="ADXRDTASE"/>
</dbReference>
<dbReference type="PANTHER" id="PTHR10742:SF410">
    <property type="entry name" value="LYSINE-SPECIFIC HISTONE DEMETHYLASE 2"/>
    <property type="match status" value="1"/>
</dbReference>
<organism evidence="2 3">
    <name type="scientific">Aliterella atlantica CENA595</name>
    <dbReference type="NCBI Taxonomy" id="1618023"/>
    <lineage>
        <taxon>Bacteria</taxon>
        <taxon>Bacillati</taxon>
        <taxon>Cyanobacteriota</taxon>
        <taxon>Cyanophyceae</taxon>
        <taxon>Chroococcidiopsidales</taxon>
        <taxon>Aliterellaceae</taxon>
        <taxon>Aliterella</taxon>
    </lineage>
</organism>
<dbReference type="InterPro" id="IPR036188">
    <property type="entry name" value="FAD/NAD-bd_sf"/>
</dbReference>
<dbReference type="InterPro" id="IPR050281">
    <property type="entry name" value="Flavin_monoamine_oxidase"/>
</dbReference>
<name>A0A0D8ZPP9_9CYAN</name>
<dbReference type="Proteomes" id="UP000032452">
    <property type="component" value="Unassembled WGS sequence"/>
</dbReference>
<sequence length="549" mass="59813">MSHSPLFGNLARAMRIAQFCDRNNISTSQGMEQIAAVESRIARWRLSRREFLALSAVSTLGAVAGNWDKAIAAPPIKSDVKVGIVGAGLAGLVCGNELKKNGIVATLYDASNRVGGRCFSMGGSFGGPVNFPNQVVERGGEFIDNLHKTMLGLAQQFGLTLEDVEKQPGEVFYYFNGQRYPESVVVDEYRNLVAAMRADLLKLSSAPTADNHTSADVALDNISLLEYLETRQAGSVVKAAISAAYMAEYGLELYEQSCLNFLLFIHADKRSKFKPFGVFSDERYHIVEGNEKIAQGLASQLPGQINLGMRLVKVRKNASSRIELTFANGAKTTSVAYDAVVLAIPFTVLRQVELDTNLELPVWKRQAISQLGYGTNAKMMLGFNRRPWVDLGSNGSSYSNLLNHQSTWESNPTKATSTNAVLTDYSSGKRGALLNPSKVQQEATRFLGDLELVYPGAKAAATRNGDSLRVHLEQWTSKEQTLGSYTCYKPGQFTSIAGNEGKPVGNLHFAGEHANSFYEWQGFMEGAALSGMQAASEILQDLKPQDSNS</sequence>
<dbReference type="InterPro" id="IPR006311">
    <property type="entry name" value="TAT_signal"/>
</dbReference>
<dbReference type="Gene3D" id="1.10.405.10">
    <property type="entry name" value="Guanine Nucleotide Dissociation Inhibitor, domain 1"/>
    <property type="match status" value="1"/>
</dbReference>
<dbReference type="AlphaFoldDB" id="A0A0D8ZPP9"/>
<feature type="domain" description="Amine oxidase" evidence="1">
    <location>
        <begin position="89"/>
        <end position="539"/>
    </location>
</feature>
<dbReference type="InterPro" id="IPR002937">
    <property type="entry name" value="Amino_oxidase"/>
</dbReference>
<dbReference type="RefSeq" id="WP_045056192.1">
    <property type="nucleotide sequence ID" value="NZ_CAWMDP010000016.1"/>
</dbReference>
<dbReference type="STRING" id="1618023.UH38_18620"/>
<dbReference type="Gene3D" id="3.90.660.10">
    <property type="match status" value="1"/>
</dbReference>
<reference evidence="2 3" key="1">
    <citation type="submission" date="2015-02" db="EMBL/GenBank/DDBJ databases">
        <title>Draft genome of a novel marine cyanobacterium (Chroococcales) isolated from South Atlantic Ocean.</title>
        <authorList>
            <person name="Rigonato J."/>
            <person name="Alvarenga D.O."/>
            <person name="Branco L.H."/>
            <person name="Varani A.M."/>
            <person name="Brandini F.P."/>
            <person name="Fiore M.F."/>
        </authorList>
    </citation>
    <scope>NUCLEOTIDE SEQUENCE [LARGE SCALE GENOMIC DNA]</scope>
    <source>
        <strain evidence="2 3">CENA595</strain>
    </source>
</reference>
<dbReference type="GO" id="GO:0016491">
    <property type="term" value="F:oxidoreductase activity"/>
    <property type="evidence" value="ECO:0007669"/>
    <property type="project" value="InterPro"/>
</dbReference>
<accession>A0A0D8ZPP9</accession>
<dbReference type="EMBL" id="JYON01000024">
    <property type="protein sequence ID" value="KJH70322.1"/>
    <property type="molecule type" value="Genomic_DNA"/>
</dbReference>
<gene>
    <name evidence="2" type="ORF">UH38_18620</name>
</gene>
<evidence type="ECO:0000259" key="1">
    <source>
        <dbReference type="Pfam" id="PF01593"/>
    </source>
</evidence>
<dbReference type="SUPFAM" id="SSF54373">
    <property type="entry name" value="FAD-linked reductases, C-terminal domain"/>
    <property type="match status" value="1"/>
</dbReference>
<dbReference type="Pfam" id="PF01593">
    <property type="entry name" value="Amino_oxidase"/>
    <property type="match status" value="1"/>
</dbReference>
<dbReference type="SUPFAM" id="SSF51905">
    <property type="entry name" value="FAD/NAD(P)-binding domain"/>
    <property type="match status" value="1"/>
</dbReference>
<dbReference type="PATRIC" id="fig|1618023.3.peg.1169"/>
<evidence type="ECO:0000313" key="2">
    <source>
        <dbReference type="EMBL" id="KJH70322.1"/>
    </source>
</evidence>
<keyword evidence="3" id="KW-1185">Reference proteome</keyword>
<evidence type="ECO:0000313" key="3">
    <source>
        <dbReference type="Proteomes" id="UP000032452"/>
    </source>
</evidence>
<dbReference type="PROSITE" id="PS51318">
    <property type="entry name" value="TAT"/>
    <property type="match status" value="1"/>
</dbReference>
<dbReference type="PANTHER" id="PTHR10742">
    <property type="entry name" value="FLAVIN MONOAMINE OXIDASE"/>
    <property type="match status" value="1"/>
</dbReference>
<dbReference type="Gene3D" id="3.50.50.60">
    <property type="entry name" value="FAD/NAD(P)-binding domain"/>
    <property type="match status" value="1"/>
</dbReference>